<gene>
    <name evidence="3" type="ORF">Pmar_PMAR003735</name>
</gene>
<accession>C5KI59</accession>
<keyword evidence="1" id="KW-0472">Membrane</keyword>
<keyword evidence="1" id="KW-0812">Transmembrane</keyword>
<dbReference type="OrthoDB" id="423091at2759"/>
<feature type="transmembrane region" description="Helical" evidence="1">
    <location>
        <begin position="93"/>
        <end position="115"/>
    </location>
</feature>
<evidence type="ECO:0000313" key="4">
    <source>
        <dbReference type="Proteomes" id="UP000007800"/>
    </source>
</evidence>
<keyword evidence="2" id="KW-0732">Signal</keyword>
<dbReference type="InParanoid" id="C5KI59"/>
<evidence type="ECO:0000256" key="2">
    <source>
        <dbReference type="SAM" id="SignalP"/>
    </source>
</evidence>
<dbReference type="Proteomes" id="UP000007800">
    <property type="component" value="Unassembled WGS sequence"/>
</dbReference>
<feature type="transmembrane region" description="Helical" evidence="1">
    <location>
        <begin position="144"/>
        <end position="167"/>
    </location>
</feature>
<dbReference type="GeneID" id="9061485"/>
<dbReference type="AlphaFoldDB" id="C5KI59"/>
<name>C5KI59_PERM5</name>
<feature type="chain" id="PRO_5012158081" evidence="2">
    <location>
        <begin position="16"/>
        <end position="514"/>
    </location>
</feature>
<organism evidence="4">
    <name type="scientific">Perkinsus marinus (strain ATCC 50983 / TXsc)</name>
    <dbReference type="NCBI Taxonomy" id="423536"/>
    <lineage>
        <taxon>Eukaryota</taxon>
        <taxon>Sar</taxon>
        <taxon>Alveolata</taxon>
        <taxon>Perkinsozoa</taxon>
        <taxon>Perkinsea</taxon>
        <taxon>Perkinsida</taxon>
        <taxon>Perkinsidae</taxon>
        <taxon>Perkinsus</taxon>
    </lineage>
</organism>
<reference evidence="3 4" key="1">
    <citation type="submission" date="2008-07" db="EMBL/GenBank/DDBJ databases">
        <authorList>
            <person name="El-Sayed N."/>
            <person name="Caler E."/>
            <person name="Inman J."/>
            <person name="Amedeo P."/>
            <person name="Hass B."/>
            <person name="Wortman J."/>
        </authorList>
    </citation>
    <scope>NUCLEOTIDE SEQUENCE [LARGE SCALE GENOMIC DNA]</scope>
    <source>
        <strain evidence="4">ATCC 50983 / TXsc</strain>
    </source>
</reference>
<feature type="transmembrane region" description="Helical" evidence="1">
    <location>
        <begin position="369"/>
        <end position="391"/>
    </location>
</feature>
<dbReference type="OMA" id="ITDERCH"/>
<evidence type="ECO:0000256" key="1">
    <source>
        <dbReference type="SAM" id="Phobius"/>
    </source>
</evidence>
<proteinExistence type="predicted"/>
<dbReference type="RefSeq" id="XP_002784475.1">
    <property type="nucleotide sequence ID" value="XM_002784429.1"/>
</dbReference>
<dbReference type="EMBL" id="GG673069">
    <property type="protein sequence ID" value="EER16271.1"/>
    <property type="molecule type" value="Genomic_DNA"/>
</dbReference>
<sequence>MRLLYSTSFIGLAFAGPVADKALERVNVVCDGVKDPKLDIDVEDKKKALDKFVGTNVIEMVITDERCHSDNDDILQECIDDKRGDFQSAANRVGGGFTLAFLLLISWIIVLPCFLCRCWRKACCWFCLGESKHGLRTPKQTIRFAFIIIGLLLALGLLIAGSVAIALQDTMSSGADGTFCEVYKLANNSLNGYPGGESTMANDDPFIGLIPMIDSVKDIVEEVNPNGSGELMPGVENILQQTRTLDRAVADLTGSLENMLATLGKPENIRVGEYTCVFCDACCGGPNPLVAQVLDELKGSAAGALNEARDRVRQELYGQNLATLYEEASSAIQPLDEFRDVFEDNIGDALINNEQDIRDVLDIISSATLGWAAGVFLPILAFILVIIAGCFRKPPEDHTDKVMILAYFEGSICMIIHDVPKIISMYDDIQGFTNRDGPVRQLLPSLPSPPSGRYLASEADDVKQFIGTCLDPAGNGDILSAITVSDGKTLRDTFNVEEFIYIPYFWYYNIAMYK</sequence>
<evidence type="ECO:0000313" key="3">
    <source>
        <dbReference type="EMBL" id="EER16271.1"/>
    </source>
</evidence>
<keyword evidence="4" id="KW-1185">Reference proteome</keyword>
<keyword evidence="1" id="KW-1133">Transmembrane helix</keyword>
<feature type="signal peptide" evidence="2">
    <location>
        <begin position="1"/>
        <end position="15"/>
    </location>
</feature>
<protein>
    <submittedName>
        <fullName evidence="3">Uncharacterized protein</fullName>
    </submittedName>
</protein>